<dbReference type="SUPFAM" id="SSF56112">
    <property type="entry name" value="Protein kinase-like (PK-like)"/>
    <property type="match status" value="1"/>
</dbReference>
<keyword evidence="5" id="KW-0418">Kinase</keyword>
<feature type="compositionally biased region" description="Basic and acidic residues" evidence="3">
    <location>
        <begin position="285"/>
        <end position="302"/>
    </location>
</feature>
<dbReference type="Pfam" id="PF07714">
    <property type="entry name" value="PK_Tyr_Ser-Thr"/>
    <property type="match status" value="1"/>
</dbReference>
<dbReference type="SUPFAM" id="SSF55550">
    <property type="entry name" value="SH2 domain"/>
    <property type="match status" value="1"/>
</dbReference>
<dbReference type="InterPro" id="IPR001245">
    <property type="entry name" value="Ser-Thr/Tyr_kinase_cat_dom"/>
</dbReference>
<keyword evidence="2" id="KW-0067">ATP-binding</keyword>
<evidence type="ECO:0000313" key="5">
    <source>
        <dbReference type="EMBL" id="EPB79907.1"/>
    </source>
</evidence>
<evidence type="ECO:0000313" key="6">
    <source>
        <dbReference type="Proteomes" id="UP000054495"/>
    </source>
</evidence>
<protein>
    <submittedName>
        <fullName evidence="5">Protein tyrosine kinase</fullName>
    </submittedName>
</protein>
<keyword evidence="6" id="KW-1185">Reference proteome</keyword>
<dbReference type="AlphaFoldDB" id="A0A0D6MD22"/>
<dbReference type="SMART" id="SM00219">
    <property type="entry name" value="TyrKc"/>
    <property type="match status" value="1"/>
</dbReference>
<dbReference type="PANTHER" id="PTHR24418">
    <property type="entry name" value="TYROSINE-PROTEIN KINASE"/>
    <property type="match status" value="1"/>
</dbReference>
<proteinExistence type="predicted"/>
<evidence type="ECO:0000259" key="4">
    <source>
        <dbReference type="PROSITE" id="PS50011"/>
    </source>
</evidence>
<dbReference type="PROSITE" id="PS50011">
    <property type="entry name" value="PROTEIN_KINASE_DOM"/>
    <property type="match status" value="1"/>
</dbReference>
<feature type="region of interest" description="Disordered" evidence="3">
    <location>
        <begin position="285"/>
        <end position="315"/>
    </location>
</feature>
<accession>A0A0D6MD22</accession>
<dbReference type="InterPro" id="IPR020635">
    <property type="entry name" value="Tyr_kinase_cat_dom"/>
</dbReference>
<organism evidence="5 6">
    <name type="scientific">Ancylostoma ceylanicum</name>
    <dbReference type="NCBI Taxonomy" id="53326"/>
    <lineage>
        <taxon>Eukaryota</taxon>
        <taxon>Metazoa</taxon>
        <taxon>Ecdysozoa</taxon>
        <taxon>Nematoda</taxon>
        <taxon>Chromadorea</taxon>
        <taxon>Rhabditida</taxon>
        <taxon>Rhabditina</taxon>
        <taxon>Rhabditomorpha</taxon>
        <taxon>Strongyloidea</taxon>
        <taxon>Ancylostomatidae</taxon>
        <taxon>Ancylostomatinae</taxon>
        <taxon>Ancylostoma</taxon>
    </lineage>
</organism>
<sequence>MRSRFEHGKWALGALIKKKGCPKFDSVVELIEYYQKHDLPGRLKMTKPVYRPKWLIKHASCTFDMQKDLIGTGNFCKVYKGMYEREPNDEIQVAIKICHGASVSMVTEESKQARESMIHEAHLMSFYVHKNVIQLYGVACDHYPVMIVMEFCPGGNLQDHLKKHKGKIEVNELVCYASEAARGMRYLHSKSCVHRDLAARNCLISEDGLIKISDFGLSKIAEELVGGKPEEGEPPLEQIPLRKGKMPDYPPKTPPQFKDIMAKIWTINPDQRPSMDEINRRIKELRKTDFKDDSDESGRSTKSEMAAATRSKSKD</sequence>
<dbReference type="GO" id="GO:0004713">
    <property type="term" value="F:protein tyrosine kinase activity"/>
    <property type="evidence" value="ECO:0007669"/>
    <property type="project" value="InterPro"/>
</dbReference>
<dbReference type="InterPro" id="IPR050198">
    <property type="entry name" value="Non-receptor_tyrosine_kinases"/>
</dbReference>
<dbReference type="GO" id="GO:0005524">
    <property type="term" value="F:ATP binding"/>
    <property type="evidence" value="ECO:0007669"/>
    <property type="project" value="UniProtKB-KW"/>
</dbReference>
<dbReference type="InterPro" id="IPR036860">
    <property type="entry name" value="SH2_dom_sf"/>
</dbReference>
<evidence type="ECO:0000256" key="2">
    <source>
        <dbReference type="ARBA" id="ARBA00022840"/>
    </source>
</evidence>
<name>A0A0D6MD22_9BILA</name>
<dbReference type="Gene3D" id="3.30.200.20">
    <property type="entry name" value="Phosphorylase Kinase, domain 1"/>
    <property type="match status" value="1"/>
</dbReference>
<evidence type="ECO:0000256" key="1">
    <source>
        <dbReference type="ARBA" id="ARBA00022741"/>
    </source>
</evidence>
<dbReference type="EMBL" id="KE124787">
    <property type="protein sequence ID" value="EPB79907.1"/>
    <property type="molecule type" value="Genomic_DNA"/>
</dbReference>
<dbReference type="Proteomes" id="UP000054495">
    <property type="component" value="Unassembled WGS sequence"/>
</dbReference>
<dbReference type="InterPro" id="IPR000719">
    <property type="entry name" value="Prot_kinase_dom"/>
</dbReference>
<dbReference type="PROSITE" id="PS00109">
    <property type="entry name" value="PROTEIN_KINASE_TYR"/>
    <property type="match status" value="1"/>
</dbReference>
<dbReference type="InterPro" id="IPR008266">
    <property type="entry name" value="Tyr_kinase_AS"/>
</dbReference>
<reference evidence="5 6" key="1">
    <citation type="submission" date="2013-05" db="EMBL/GenBank/DDBJ databases">
        <title>Draft genome of the parasitic nematode Anyclostoma ceylanicum.</title>
        <authorList>
            <person name="Mitreva M."/>
        </authorList>
    </citation>
    <scope>NUCLEOTIDE SEQUENCE [LARGE SCALE GENOMIC DNA]</scope>
</reference>
<gene>
    <name evidence="5" type="ORF">ANCCEY_00973</name>
</gene>
<feature type="region of interest" description="Disordered" evidence="3">
    <location>
        <begin position="227"/>
        <end position="255"/>
    </location>
</feature>
<keyword evidence="1" id="KW-0547">Nucleotide-binding</keyword>
<feature type="domain" description="Protein kinase" evidence="4">
    <location>
        <begin position="64"/>
        <end position="315"/>
    </location>
</feature>
<evidence type="ECO:0000256" key="3">
    <source>
        <dbReference type="SAM" id="MobiDB-lite"/>
    </source>
</evidence>
<keyword evidence="5" id="KW-0808">Transferase</keyword>
<dbReference type="Gene3D" id="1.10.510.10">
    <property type="entry name" value="Transferase(Phosphotransferase) domain 1"/>
    <property type="match status" value="2"/>
</dbReference>
<dbReference type="InterPro" id="IPR011009">
    <property type="entry name" value="Kinase-like_dom_sf"/>
</dbReference>